<dbReference type="Proteomes" id="UP000645828">
    <property type="component" value="Unassembled WGS sequence"/>
</dbReference>
<keyword evidence="1" id="KW-1015">Disulfide bond</keyword>
<organism evidence="2 3">
    <name type="scientific">Nyctereutes procyonoides</name>
    <name type="common">Raccoon dog</name>
    <name type="synonym">Canis procyonoides</name>
    <dbReference type="NCBI Taxonomy" id="34880"/>
    <lineage>
        <taxon>Eukaryota</taxon>
        <taxon>Metazoa</taxon>
        <taxon>Chordata</taxon>
        <taxon>Craniata</taxon>
        <taxon>Vertebrata</taxon>
        <taxon>Euteleostomi</taxon>
        <taxon>Mammalia</taxon>
        <taxon>Eutheria</taxon>
        <taxon>Laurasiatheria</taxon>
        <taxon>Carnivora</taxon>
        <taxon>Caniformia</taxon>
        <taxon>Canidae</taxon>
        <taxon>Nyctereutes</taxon>
    </lineage>
</organism>
<comment type="caution">
    <text evidence="2">The sequence shown here is derived from an EMBL/GenBank/DDBJ whole genome shotgun (WGS) entry which is preliminary data.</text>
</comment>
<dbReference type="AlphaFoldDB" id="A0A811Y880"/>
<evidence type="ECO:0000313" key="3">
    <source>
        <dbReference type="Proteomes" id="UP000645828"/>
    </source>
</evidence>
<keyword evidence="3" id="KW-1185">Reference proteome</keyword>
<gene>
    <name evidence="2" type="ORF">NYPRO_LOCUS5663</name>
</gene>
<name>A0A811Y880_NYCPR</name>
<dbReference type="Gene3D" id="1.10.287.210">
    <property type="match status" value="1"/>
</dbReference>
<accession>A0A811Y880</accession>
<dbReference type="PANTHER" id="PTHR10424:SF73">
    <property type="entry name" value="ENDOGENOUS RETROVIRUS GROUP FC1 ENV POLYPROTEIN-RELATED"/>
    <property type="match status" value="1"/>
</dbReference>
<evidence type="ECO:0000256" key="1">
    <source>
        <dbReference type="ARBA" id="ARBA00023157"/>
    </source>
</evidence>
<protein>
    <submittedName>
        <fullName evidence="2">(raccoon dog) hypothetical protein</fullName>
    </submittedName>
</protein>
<dbReference type="Pfam" id="PF00429">
    <property type="entry name" value="TLV_coat"/>
    <property type="match status" value="1"/>
</dbReference>
<proteinExistence type="predicted"/>
<reference evidence="2" key="1">
    <citation type="submission" date="2020-12" db="EMBL/GenBank/DDBJ databases">
        <authorList>
            <consortium name="Molecular Ecology Group"/>
        </authorList>
    </citation>
    <scope>NUCLEOTIDE SEQUENCE</scope>
    <source>
        <strain evidence="2">TBG_1078</strain>
    </source>
</reference>
<dbReference type="InterPro" id="IPR018154">
    <property type="entry name" value="TLV/ENV_coat_polyprotein"/>
</dbReference>
<dbReference type="PANTHER" id="PTHR10424">
    <property type="entry name" value="VIRAL ENVELOPE PROTEIN"/>
    <property type="match status" value="1"/>
</dbReference>
<evidence type="ECO:0000313" key="2">
    <source>
        <dbReference type="EMBL" id="CAD7672868.1"/>
    </source>
</evidence>
<dbReference type="CDD" id="cd09851">
    <property type="entry name" value="HTLV-1-like_HR1-HR2"/>
    <property type="match status" value="1"/>
</dbReference>
<sequence length="371" mass="41015">MPQDCYQGKTPTTCTSSHAPGKNFLDLICWTYLAQMGLSHGGGVQDQAKHNQTKWMIQAIFPTDQLTMTLLNSSYNLWWSISQDRDCWICFPFSTISSYHRDPHSDNTVHTGAIGRPLRILNLSSTLDILTINSSTATFSLPYCTPPGVFLSCPGGIYRCLTANDSLDCIFILLSPSTTIYSHSHLMSILFPTHRDRRAAFTPLLTGAGLTTGVATGAAGLGTSINFYYKLSQALNDDMEWIADSLSALQTQITSLAAVALQNRRASDLLTAKKGGTCLYLNEECCYYVNQSGIVTSKIRELRDRIQSRRQDSHLWGVYRNALRDGASFSESTPRYYPCSRLPTSDCPYHDAQLSAGSSQNTVDAPHTIKF</sequence>
<dbReference type="SUPFAM" id="SSF58069">
    <property type="entry name" value="Virus ectodomain"/>
    <property type="match status" value="1"/>
</dbReference>
<dbReference type="EMBL" id="CAJHUB010000669">
    <property type="protein sequence ID" value="CAD7672868.1"/>
    <property type="molecule type" value="Genomic_DNA"/>
</dbReference>